<reference evidence="12" key="1">
    <citation type="journal article" date="2020" name="Fungal Divers.">
        <title>Resolving the Mortierellaceae phylogeny through synthesis of multi-gene phylogenetics and phylogenomics.</title>
        <authorList>
            <person name="Vandepol N."/>
            <person name="Liber J."/>
            <person name="Desiro A."/>
            <person name="Na H."/>
            <person name="Kennedy M."/>
            <person name="Barry K."/>
            <person name="Grigoriev I.V."/>
            <person name="Miller A.N."/>
            <person name="O'Donnell K."/>
            <person name="Stajich J.E."/>
            <person name="Bonito G."/>
        </authorList>
    </citation>
    <scope>NUCLEOTIDE SEQUENCE</scope>
    <source>
        <strain evidence="12">NVP1</strain>
    </source>
</reference>
<evidence type="ECO:0000256" key="9">
    <source>
        <dbReference type="ARBA" id="ARBA00023136"/>
    </source>
</evidence>
<dbReference type="GO" id="GO:0005789">
    <property type="term" value="C:endoplasmic reticulum membrane"/>
    <property type="evidence" value="ECO:0007669"/>
    <property type="project" value="UniProtKB-SubCell"/>
</dbReference>
<evidence type="ECO:0000256" key="8">
    <source>
        <dbReference type="ARBA" id="ARBA00022989"/>
    </source>
</evidence>
<feature type="transmembrane region" description="Helical" evidence="11">
    <location>
        <begin position="456"/>
        <end position="480"/>
    </location>
</feature>
<dbReference type="Proteomes" id="UP000696485">
    <property type="component" value="Unassembled WGS sequence"/>
</dbReference>
<feature type="transmembrane region" description="Helical" evidence="11">
    <location>
        <begin position="697"/>
        <end position="717"/>
    </location>
</feature>
<dbReference type="PANTHER" id="PTHR13205:SF15">
    <property type="entry name" value="DOLICHOL KINASE"/>
    <property type="match status" value="1"/>
</dbReference>
<organism evidence="12 13">
    <name type="scientific">Podila minutissima</name>
    <dbReference type="NCBI Taxonomy" id="64525"/>
    <lineage>
        <taxon>Eukaryota</taxon>
        <taxon>Fungi</taxon>
        <taxon>Fungi incertae sedis</taxon>
        <taxon>Mucoromycota</taxon>
        <taxon>Mortierellomycotina</taxon>
        <taxon>Mortierellomycetes</taxon>
        <taxon>Mortierellales</taxon>
        <taxon>Mortierellaceae</taxon>
        <taxon>Podila</taxon>
    </lineage>
</organism>
<feature type="transmembrane region" description="Helical" evidence="11">
    <location>
        <begin position="289"/>
        <end position="312"/>
    </location>
</feature>
<keyword evidence="6" id="KW-0418">Kinase</keyword>
<comment type="subcellular location">
    <subcellularLocation>
        <location evidence="1">Endoplasmic reticulum membrane</location>
        <topology evidence="1">Multi-pass membrane protein</topology>
    </subcellularLocation>
</comment>
<keyword evidence="7" id="KW-0256">Endoplasmic reticulum</keyword>
<dbReference type="EMBL" id="JAAAUY010000721">
    <property type="protein sequence ID" value="KAF9326915.1"/>
    <property type="molecule type" value="Genomic_DNA"/>
</dbReference>
<feature type="compositionally biased region" description="Basic residues" evidence="10">
    <location>
        <begin position="1"/>
        <end position="13"/>
    </location>
</feature>
<evidence type="ECO:0000256" key="2">
    <source>
        <dbReference type="ARBA" id="ARBA00010794"/>
    </source>
</evidence>
<feature type="transmembrane region" description="Helical" evidence="11">
    <location>
        <begin position="390"/>
        <end position="411"/>
    </location>
</feature>
<evidence type="ECO:0000256" key="1">
    <source>
        <dbReference type="ARBA" id="ARBA00004477"/>
    </source>
</evidence>
<comment type="similarity">
    <text evidence="2">Belongs to the polyprenol kinase family.</text>
</comment>
<name>A0A9P5SE19_9FUNG</name>
<dbReference type="InterPro" id="IPR032974">
    <property type="entry name" value="Polypren_kinase"/>
</dbReference>
<evidence type="ECO:0000256" key="7">
    <source>
        <dbReference type="ARBA" id="ARBA00022824"/>
    </source>
</evidence>
<feature type="transmembrane region" description="Helical" evidence="11">
    <location>
        <begin position="568"/>
        <end position="590"/>
    </location>
</feature>
<sequence>MRHSSTSKGHQKSKSISLPLPSPGHRPGSFLYAKTTGSSISSPTFPSKASGLIPNLAQQRRRANLLRVRIERGLMVGMGLLAGYRMMTLDYSVIKGVLSSQRSGGYRRQSLDAMPILAKSAWSLGAGFVLLTVVHALFLTAHDHRLQFPLHNKNLPLQPLQKRSRYLNTNAAQAIVAAESEDESEDDETLQRALAAEIQVNMANENNAPGVTCLLGGLQRRLGRSSDAGSVPQWRVWGSEAHWKGADNGSIFASVLVPVVLAAKFVQTVTDEKFSSTGLAGIKTAESVLSNMALSLTFGASILIHMLLLKLFEDPSGPLSKRQQQELQQAFMFSSDQMHHPSVLLGTSESEKTSDREEIWIIALGFGGAYTCLITLLARFKWIPGLENTGAGMVMLNQNIFQILMIGFSYFYRRSFTFGELAILAQVIALLIHETLILNFIASPATPGKVLEHPQFLFLLTLVVGMLFIGVLLTPVLMYCRRLAQMPTKGANQTSLQKREFKKKVSAGVVYTGLVAIVLGIIMPRTERILGQNPFLWLIEFMLRTNIFTGKPPLGFNLESLLRIEIGWSRLGLCLYWVSAVGCSIAFFYWMNSSIRRRSIMGSLNNRRKYYHALAVLMFIPGYIADEPFMHIAFSVGLAALIFLEYIRYFAVVPFGKEIHLFLVGFLDERDGGPIILSHLYLLMGCAAPVWLAEHHILAGLSGILALGVGDAMASIVGKRFGRHRWPGTIKTVEGTVAFVASVMTAAGAIFVGMWLMSFVFGSSTSTSSVFMNEPATQEKSPYGLEGYATASPTSAPAATPSSVRPAALLSFSTWEDWSAVSWTVFGVVRYGLAVSVAAMLEAVSEQNDNLVIPVLMLAMVWLI</sequence>
<keyword evidence="9 11" id="KW-0472">Membrane</keyword>
<feature type="transmembrane region" description="Helical" evidence="11">
    <location>
        <begin position="505"/>
        <end position="523"/>
    </location>
</feature>
<proteinExistence type="inferred from homology"/>
<feature type="transmembrane region" description="Helical" evidence="11">
    <location>
        <begin position="70"/>
        <end position="87"/>
    </location>
</feature>
<evidence type="ECO:0000256" key="11">
    <source>
        <dbReference type="SAM" id="Phobius"/>
    </source>
</evidence>
<dbReference type="AlphaFoldDB" id="A0A9P5SE19"/>
<evidence type="ECO:0000313" key="12">
    <source>
        <dbReference type="EMBL" id="KAF9326915.1"/>
    </source>
</evidence>
<gene>
    <name evidence="12" type="ORF">BG006_009720</name>
</gene>
<comment type="caution">
    <text evidence="12">The sequence shown here is derived from an EMBL/GenBank/DDBJ whole genome shotgun (WGS) entry which is preliminary data.</text>
</comment>
<evidence type="ECO:0000256" key="3">
    <source>
        <dbReference type="ARBA" id="ARBA00012132"/>
    </source>
</evidence>
<dbReference type="EC" id="2.7.1.108" evidence="3"/>
<feature type="transmembrane region" description="Helical" evidence="11">
    <location>
        <begin position="121"/>
        <end position="141"/>
    </location>
</feature>
<dbReference type="GO" id="GO:0043048">
    <property type="term" value="P:dolichyl monophosphate biosynthetic process"/>
    <property type="evidence" value="ECO:0007669"/>
    <property type="project" value="TreeGrafter"/>
</dbReference>
<dbReference type="PANTHER" id="PTHR13205">
    <property type="entry name" value="TRANSMEMBRANE PROTEIN 15-RELATED"/>
    <property type="match status" value="1"/>
</dbReference>
<evidence type="ECO:0000313" key="13">
    <source>
        <dbReference type="Proteomes" id="UP000696485"/>
    </source>
</evidence>
<evidence type="ECO:0000256" key="4">
    <source>
        <dbReference type="ARBA" id="ARBA00022679"/>
    </source>
</evidence>
<keyword evidence="4" id="KW-0808">Transferase</keyword>
<keyword evidence="13" id="KW-1185">Reference proteome</keyword>
<feature type="transmembrane region" description="Helical" evidence="11">
    <location>
        <begin position="737"/>
        <end position="761"/>
    </location>
</feature>
<feature type="transmembrane region" description="Helical" evidence="11">
    <location>
        <begin position="610"/>
        <end position="625"/>
    </location>
</feature>
<keyword evidence="5 11" id="KW-0812">Transmembrane</keyword>
<feature type="transmembrane region" description="Helical" evidence="11">
    <location>
        <begin position="820"/>
        <end position="841"/>
    </location>
</feature>
<feature type="transmembrane region" description="Helical" evidence="11">
    <location>
        <begin position="672"/>
        <end position="691"/>
    </location>
</feature>
<evidence type="ECO:0000256" key="5">
    <source>
        <dbReference type="ARBA" id="ARBA00022692"/>
    </source>
</evidence>
<accession>A0A9P5SE19</accession>
<feature type="region of interest" description="Disordered" evidence="10">
    <location>
        <begin position="1"/>
        <end position="25"/>
    </location>
</feature>
<feature type="transmembrane region" description="Helical" evidence="11">
    <location>
        <begin position="359"/>
        <end position="378"/>
    </location>
</feature>
<protein>
    <recommendedName>
        <fullName evidence="3">dolichol kinase</fullName>
        <ecNumber evidence="3">2.7.1.108</ecNumber>
    </recommendedName>
</protein>
<dbReference type="GO" id="GO:0004168">
    <property type="term" value="F:dolichol kinase activity"/>
    <property type="evidence" value="ECO:0007669"/>
    <property type="project" value="UniProtKB-EC"/>
</dbReference>
<feature type="transmembrane region" description="Helical" evidence="11">
    <location>
        <begin position="631"/>
        <end position="651"/>
    </location>
</feature>
<keyword evidence="8 11" id="KW-1133">Transmembrane helix</keyword>
<feature type="transmembrane region" description="Helical" evidence="11">
    <location>
        <begin position="423"/>
        <end position="444"/>
    </location>
</feature>
<evidence type="ECO:0000256" key="10">
    <source>
        <dbReference type="SAM" id="MobiDB-lite"/>
    </source>
</evidence>
<evidence type="ECO:0000256" key="6">
    <source>
        <dbReference type="ARBA" id="ARBA00022777"/>
    </source>
</evidence>